<evidence type="ECO:0000313" key="2">
    <source>
        <dbReference type="Proteomes" id="UP000828048"/>
    </source>
</evidence>
<sequence>MGKDWLYWGGGSSSSSNSNSSSSSSTKSGGGRSMKKGRLEGNHTQASSGCMSAVFQLFDFHHFQFPLHHHHQVPPFHPPSSHLPDKPITGVEAPRNSLEMEEPYTTSFPSSTMKGEQPFLIPMGIQVKTRTEDLSSEFSSSPSSKTPNLVARLMGLDILPPADTCSTSSSTCVPASKSSHPHMMSRVRSNSVGFRNFFDTEIIGTRSLPETPRISSARRSDVEYHHRLSLQINKENAGVADDLSTKVVRRRDQILRHDDHDHQSISPGGRYARQIVKQVKEKVSRRAAGVDITNTVRNREIKGRRYDNDDSDHGHDHVVLLKVKKPSKGCDRVENEFSLSPRLRSHSPKLSSQMPLSASVNANAQPVRVPVKQKSQAVAVSPIPLQDSDQKHKKIISASHDLSLLKKQATNSNVHRNYKQEEPFVRSSTNRANLLEKKSKKTPLSSELLLNANVVPTLFPVKKDYPSSSSAVKLPQKTAHGSDTVASSKRGPPLSSNTSQVTYCKQEANKQTATVQDLITRFNSSNGATDGGAGGAAFHYIARILKRTGIDKNTPLSFAHWYSPSHPLNPCLFDHLEISFPIPTSTIAVTTTTASTSIGSLLNHRCNRKLVFQLVDEILVEISKPFYLNFKPWGSSSVQSNRSILGSELTEKICTKIESYPSADCQVLEDIDALIEKDLGGSELKGSTALEEEGEAIVEEIEEEIVESLVHEMAVGVLLFGMGARWGTRADVGHVGTRDGILFVGCGATFT</sequence>
<comment type="caution">
    <text evidence="1">The sequence shown here is derived from an EMBL/GenBank/DDBJ whole genome shotgun (WGS) entry which is preliminary data.</text>
</comment>
<keyword evidence="2" id="KW-1185">Reference proteome</keyword>
<name>A0ACB7YIG4_9ERIC</name>
<protein>
    <submittedName>
        <fullName evidence="1">Uncharacterized protein</fullName>
    </submittedName>
</protein>
<proteinExistence type="predicted"/>
<reference evidence="1 2" key="1">
    <citation type="journal article" date="2021" name="Hortic Res">
        <title>High-quality reference genome and annotation aids understanding of berry development for evergreen blueberry (Vaccinium darrowii).</title>
        <authorList>
            <person name="Yu J."/>
            <person name="Hulse-Kemp A.M."/>
            <person name="Babiker E."/>
            <person name="Staton M."/>
        </authorList>
    </citation>
    <scope>NUCLEOTIDE SEQUENCE [LARGE SCALE GENOMIC DNA]</scope>
    <source>
        <strain evidence="2">cv. NJ 8807/NJ 8810</strain>
        <tissue evidence="1">Young leaf</tissue>
    </source>
</reference>
<accession>A0ACB7YIG4</accession>
<dbReference type="Proteomes" id="UP000828048">
    <property type="component" value="Chromosome 11"/>
</dbReference>
<organism evidence="1 2">
    <name type="scientific">Vaccinium darrowii</name>
    <dbReference type="NCBI Taxonomy" id="229202"/>
    <lineage>
        <taxon>Eukaryota</taxon>
        <taxon>Viridiplantae</taxon>
        <taxon>Streptophyta</taxon>
        <taxon>Embryophyta</taxon>
        <taxon>Tracheophyta</taxon>
        <taxon>Spermatophyta</taxon>
        <taxon>Magnoliopsida</taxon>
        <taxon>eudicotyledons</taxon>
        <taxon>Gunneridae</taxon>
        <taxon>Pentapetalae</taxon>
        <taxon>asterids</taxon>
        <taxon>Ericales</taxon>
        <taxon>Ericaceae</taxon>
        <taxon>Vaccinioideae</taxon>
        <taxon>Vaccinieae</taxon>
        <taxon>Vaccinium</taxon>
    </lineage>
</organism>
<evidence type="ECO:0000313" key="1">
    <source>
        <dbReference type="EMBL" id="KAH7853432.1"/>
    </source>
</evidence>
<dbReference type="EMBL" id="CM037161">
    <property type="protein sequence ID" value="KAH7853432.1"/>
    <property type="molecule type" value="Genomic_DNA"/>
</dbReference>
<gene>
    <name evidence="1" type="ORF">Vadar_002321</name>
</gene>